<proteinExistence type="predicted"/>
<evidence type="ECO:0000313" key="4">
    <source>
        <dbReference type="Proteomes" id="UP000242188"/>
    </source>
</evidence>
<dbReference type="SUPFAM" id="SSF81901">
    <property type="entry name" value="HCP-like"/>
    <property type="match status" value="1"/>
</dbReference>
<dbReference type="Pfam" id="PF13414">
    <property type="entry name" value="TPR_11"/>
    <property type="match status" value="1"/>
</dbReference>
<sequence>MAVQLLLFVFACIVLSNHAEQSCGIANVQVENEDGTTQVFEVKGLEPVKGESCSICALKPVNFVPQLTALQSNVFLAVGEVASQCDDTNADLPEGLCSSFKDTGDCSKDSVCNHDPEDLADVIMKKGYVPMATGEAETDKKLALGIVLMNSGSLEEAIQILLSVIKENPNTMAAYYILGVAHVRKGVQERGNAVSAMRDFTEAIQRSTTHFEPYARRAELHLALKDYNEALKDLIRAEEFHPDSKVYFMRGIIHLLLENFVEAEDDFKMNLNKEDHLYLPSYYHLGLTMYYRGKIRNAIEVFKEVLKIKPDYVDASTSLAQAFKELGNLRASRGKFNHSLNINPSHSQSLQLRGNMLYHSGETVKAAQDFKKCTEIDPENINCQYMLALCDAAVGKFYDSVKATTKVRTIQSWVLAM</sequence>
<dbReference type="Proteomes" id="UP000242188">
    <property type="component" value="Unassembled WGS sequence"/>
</dbReference>
<dbReference type="OrthoDB" id="1926212at2759"/>
<dbReference type="InterPro" id="IPR019734">
    <property type="entry name" value="TPR_rpt"/>
</dbReference>
<feature type="signal peptide" evidence="2">
    <location>
        <begin position="1"/>
        <end position="19"/>
    </location>
</feature>
<dbReference type="EMBL" id="NEDP02005560">
    <property type="protein sequence ID" value="OWF38627.1"/>
    <property type="molecule type" value="Genomic_DNA"/>
</dbReference>
<organism evidence="3 4">
    <name type="scientific">Mizuhopecten yessoensis</name>
    <name type="common">Japanese scallop</name>
    <name type="synonym">Patinopecten yessoensis</name>
    <dbReference type="NCBI Taxonomy" id="6573"/>
    <lineage>
        <taxon>Eukaryota</taxon>
        <taxon>Metazoa</taxon>
        <taxon>Spiralia</taxon>
        <taxon>Lophotrochozoa</taxon>
        <taxon>Mollusca</taxon>
        <taxon>Bivalvia</taxon>
        <taxon>Autobranchia</taxon>
        <taxon>Pteriomorphia</taxon>
        <taxon>Pectinida</taxon>
        <taxon>Pectinoidea</taxon>
        <taxon>Pectinidae</taxon>
        <taxon>Mizuhopecten</taxon>
    </lineage>
</organism>
<gene>
    <name evidence="3" type="ORF">KP79_PYT09949</name>
</gene>
<dbReference type="PROSITE" id="PS50293">
    <property type="entry name" value="TPR_REGION"/>
    <property type="match status" value="1"/>
</dbReference>
<dbReference type="Pfam" id="PF13181">
    <property type="entry name" value="TPR_8"/>
    <property type="match status" value="1"/>
</dbReference>
<feature type="repeat" description="TPR" evidence="1">
    <location>
        <begin position="347"/>
        <end position="380"/>
    </location>
</feature>
<feature type="repeat" description="TPR" evidence="1">
    <location>
        <begin position="279"/>
        <end position="312"/>
    </location>
</feature>
<dbReference type="AlphaFoldDB" id="A0A210PQ77"/>
<dbReference type="SMART" id="SM00028">
    <property type="entry name" value="TPR"/>
    <property type="match status" value="6"/>
</dbReference>
<feature type="repeat" description="TPR" evidence="1">
    <location>
        <begin position="138"/>
        <end position="171"/>
    </location>
</feature>
<keyword evidence="4" id="KW-1185">Reference proteome</keyword>
<keyword evidence="1" id="KW-0802">TPR repeat</keyword>
<feature type="chain" id="PRO_5013278837" evidence="2">
    <location>
        <begin position="20"/>
        <end position="417"/>
    </location>
</feature>
<dbReference type="STRING" id="6573.A0A210PQ77"/>
<feature type="repeat" description="TPR" evidence="1">
    <location>
        <begin position="211"/>
        <end position="244"/>
    </location>
</feature>
<dbReference type="PANTHER" id="PTHR44523:SF1">
    <property type="entry name" value="TETRATRICOPEPTIDE REPEAT PROTEIN 13"/>
    <property type="match status" value="1"/>
</dbReference>
<dbReference type="Gene3D" id="1.25.40.10">
    <property type="entry name" value="Tetratricopeptide repeat domain"/>
    <property type="match status" value="2"/>
</dbReference>
<dbReference type="Pfam" id="PF13432">
    <property type="entry name" value="TPR_16"/>
    <property type="match status" value="1"/>
</dbReference>
<keyword evidence="2" id="KW-0732">Signal</keyword>
<evidence type="ECO:0000313" key="3">
    <source>
        <dbReference type="EMBL" id="OWF38627.1"/>
    </source>
</evidence>
<name>A0A210PQ77_MIZYE</name>
<dbReference type="PROSITE" id="PS50005">
    <property type="entry name" value="TPR"/>
    <property type="match status" value="4"/>
</dbReference>
<evidence type="ECO:0000256" key="2">
    <source>
        <dbReference type="SAM" id="SignalP"/>
    </source>
</evidence>
<protein>
    <submittedName>
        <fullName evidence="3">Tetratricopeptide repeat protein 13</fullName>
    </submittedName>
</protein>
<dbReference type="PANTHER" id="PTHR44523">
    <property type="entry name" value="TETRATRICOPEPTIDE REPEAT PROTEIN 13"/>
    <property type="match status" value="1"/>
</dbReference>
<comment type="caution">
    <text evidence="3">The sequence shown here is derived from an EMBL/GenBank/DDBJ whole genome shotgun (WGS) entry which is preliminary data.</text>
</comment>
<evidence type="ECO:0000256" key="1">
    <source>
        <dbReference type="PROSITE-ProRule" id="PRU00339"/>
    </source>
</evidence>
<accession>A0A210PQ77</accession>
<dbReference type="InterPro" id="IPR011990">
    <property type="entry name" value="TPR-like_helical_dom_sf"/>
</dbReference>
<reference evidence="3 4" key="1">
    <citation type="journal article" date="2017" name="Nat. Ecol. Evol.">
        <title>Scallop genome provides insights into evolution of bilaterian karyotype and development.</title>
        <authorList>
            <person name="Wang S."/>
            <person name="Zhang J."/>
            <person name="Jiao W."/>
            <person name="Li J."/>
            <person name="Xun X."/>
            <person name="Sun Y."/>
            <person name="Guo X."/>
            <person name="Huan P."/>
            <person name="Dong B."/>
            <person name="Zhang L."/>
            <person name="Hu X."/>
            <person name="Sun X."/>
            <person name="Wang J."/>
            <person name="Zhao C."/>
            <person name="Wang Y."/>
            <person name="Wang D."/>
            <person name="Huang X."/>
            <person name="Wang R."/>
            <person name="Lv J."/>
            <person name="Li Y."/>
            <person name="Zhang Z."/>
            <person name="Liu B."/>
            <person name="Lu W."/>
            <person name="Hui Y."/>
            <person name="Liang J."/>
            <person name="Zhou Z."/>
            <person name="Hou R."/>
            <person name="Li X."/>
            <person name="Liu Y."/>
            <person name="Li H."/>
            <person name="Ning X."/>
            <person name="Lin Y."/>
            <person name="Zhao L."/>
            <person name="Xing Q."/>
            <person name="Dou J."/>
            <person name="Li Y."/>
            <person name="Mao J."/>
            <person name="Guo H."/>
            <person name="Dou H."/>
            <person name="Li T."/>
            <person name="Mu C."/>
            <person name="Jiang W."/>
            <person name="Fu Q."/>
            <person name="Fu X."/>
            <person name="Miao Y."/>
            <person name="Liu J."/>
            <person name="Yu Q."/>
            <person name="Li R."/>
            <person name="Liao H."/>
            <person name="Li X."/>
            <person name="Kong Y."/>
            <person name="Jiang Z."/>
            <person name="Chourrout D."/>
            <person name="Li R."/>
            <person name="Bao Z."/>
        </authorList>
    </citation>
    <scope>NUCLEOTIDE SEQUENCE [LARGE SCALE GENOMIC DNA]</scope>
    <source>
        <strain evidence="3 4">PY_sf001</strain>
    </source>
</reference>